<evidence type="ECO:0000259" key="2">
    <source>
        <dbReference type="PROSITE" id="PS50076"/>
    </source>
</evidence>
<evidence type="ECO:0000313" key="3">
    <source>
        <dbReference type="EMBL" id="MBV6287601.1"/>
    </source>
</evidence>
<protein>
    <submittedName>
        <fullName evidence="3">J domain-containing protein</fullName>
    </submittedName>
</protein>
<feature type="transmembrane region" description="Helical" evidence="1">
    <location>
        <begin position="359"/>
        <end position="381"/>
    </location>
</feature>
<dbReference type="AlphaFoldDB" id="A0A9Q2XIZ2"/>
<dbReference type="EMBL" id="JAHTBI010000037">
    <property type="protein sequence ID" value="MBV6287601.1"/>
    <property type="molecule type" value="Genomic_DNA"/>
</dbReference>
<feature type="domain" description="J" evidence="2">
    <location>
        <begin position="7"/>
        <end position="70"/>
    </location>
</feature>
<keyword evidence="1" id="KW-0812">Transmembrane</keyword>
<evidence type="ECO:0000256" key="1">
    <source>
        <dbReference type="SAM" id="Phobius"/>
    </source>
</evidence>
<feature type="transmembrane region" description="Helical" evidence="1">
    <location>
        <begin position="510"/>
        <end position="528"/>
    </location>
</feature>
<feature type="transmembrane region" description="Helical" evidence="1">
    <location>
        <begin position="387"/>
        <end position="409"/>
    </location>
</feature>
<dbReference type="RefSeq" id="WP_217975642.1">
    <property type="nucleotide sequence ID" value="NZ_JAHTBI010000037.1"/>
</dbReference>
<reference evidence="3" key="1">
    <citation type="journal article" date="2022" name="Int. J. Syst. Evol. Microbiol.">
        <title>Pseudomonas aegrilactucae sp. nov. and Pseudomonas morbosilactucae sp. nov., pathogens causing bacterial rot of lettuce in Japan.</title>
        <authorList>
            <person name="Sawada H."/>
            <person name="Fujikawa T."/>
            <person name="Satou M."/>
        </authorList>
    </citation>
    <scope>NUCLEOTIDE SEQUENCE</scope>
    <source>
        <strain evidence="3">MAFF 301350</strain>
    </source>
</reference>
<proteinExistence type="predicted"/>
<evidence type="ECO:0000313" key="4">
    <source>
        <dbReference type="Proteomes" id="UP001106592"/>
    </source>
</evidence>
<dbReference type="Proteomes" id="UP001106592">
    <property type="component" value="Unassembled WGS sequence"/>
</dbReference>
<dbReference type="PROSITE" id="PS50076">
    <property type="entry name" value="DNAJ_2"/>
    <property type="match status" value="1"/>
</dbReference>
<dbReference type="InterPro" id="IPR001623">
    <property type="entry name" value="DnaJ_domain"/>
</dbReference>
<keyword evidence="1" id="KW-0472">Membrane</keyword>
<gene>
    <name evidence="3" type="ORF">KUO17_11270</name>
</gene>
<name>A0A9Q2XIZ2_9PSED</name>
<accession>A0A9Q2XIZ2</accession>
<comment type="caution">
    <text evidence="3">The sequence shown here is derived from an EMBL/GenBank/DDBJ whole genome shotgun (WGS) entry which is preliminary data.</text>
</comment>
<keyword evidence="1" id="KW-1133">Transmembrane helix</keyword>
<feature type="transmembrane region" description="Helical" evidence="1">
    <location>
        <begin position="448"/>
        <end position="476"/>
    </location>
</feature>
<sequence>MSDVIDDCWSVLALAPGADERSIRRQYARLLKVHRPDEDPEGFQRLREAYEQALAQTRWEMEREEVEAAPAPIAPVAAHEPSAVFAEPLVEAAPDPLQQALALLDGLVPAQLDSRWQQARTQGCESAFEYQLLQYCLSDDAPRLAILHWAVQARGWFTPWQTVPMTAYQADELLGSLWHACHGELQAQLVAGDERGVYACLQTWGGQAWLEPFDRREQFQAMLLELLHEHDTWGHGLFEHVCQYFNWSDDNGGPKPAYLWQALNERCQRDAWFAHQQALAEQWHWNIKPEGNAAYLLLRPLELKQQVALAQGFSEADWTACEQLTQDLLYRYPELLDQVPHRDLYFWRKLAPRPMHPRSYLRVMSTMLVAILLWMAGPGFFDSLQNVLIAAVVGSLLTVQLSSVFMRLWQWFSPSLLALDLRLSEWLIPPWANPHGERLLLRHGVPRLMLALPIYPMLAGTHALIAVVGMVGYFGVGLLGLLPYTPPSGEGSGVVHKAWRALHELYEFNWAQVALLVATVVVVVWWQVQLPEFVS</sequence>
<reference evidence="3" key="2">
    <citation type="journal article" date="2023" name="Plant Pathol.">
        <title>Dismantling and reorganizing Pseudomonas marginalis sensu#lato.</title>
        <authorList>
            <person name="Sawada H."/>
            <person name="Fujikawa T."/>
            <person name="Satou M."/>
        </authorList>
    </citation>
    <scope>NUCLEOTIDE SEQUENCE</scope>
    <source>
        <strain evidence="3">MAFF 301350</strain>
    </source>
</reference>
<organism evidence="3 4">
    <name type="scientific">Pseudomonas aegrilactucae</name>
    <dbReference type="NCBI Taxonomy" id="2854028"/>
    <lineage>
        <taxon>Bacteria</taxon>
        <taxon>Pseudomonadati</taxon>
        <taxon>Pseudomonadota</taxon>
        <taxon>Gammaproteobacteria</taxon>
        <taxon>Pseudomonadales</taxon>
        <taxon>Pseudomonadaceae</taxon>
        <taxon>Pseudomonas</taxon>
    </lineage>
</organism>
<keyword evidence="4" id="KW-1185">Reference proteome</keyword>